<dbReference type="EMBL" id="CZQA01000001">
    <property type="protein sequence ID" value="CUS33051.1"/>
    <property type="molecule type" value="Genomic_DNA"/>
</dbReference>
<sequence>MGRPFEGTAAEVGRCHSRVVLLRSHLLWHHEHFWEGLMASLLEYVGSVHIFLGPYRGNPIALYLRRTESGCQIGPKVYPWNDVTGVGETPNKAAADFEEKWKAKGLTANMYSGPSWEGGIKPEKPAPPKPATPPKAATPPPPPAAPSGTVSTPPAPPVAGTATPGAVSTSADAAPIPAPASTISPST</sequence>
<organism evidence="2 3">
    <name type="scientific">Candidatus Nitrospira nitrosa</name>
    <dbReference type="NCBI Taxonomy" id="1742972"/>
    <lineage>
        <taxon>Bacteria</taxon>
        <taxon>Pseudomonadati</taxon>
        <taxon>Nitrospirota</taxon>
        <taxon>Nitrospiria</taxon>
        <taxon>Nitrospirales</taxon>
        <taxon>Nitrospiraceae</taxon>
        <taxon>Nitrospira</taxon>
    </lineage>
</organism>
<gene>
    <name evidence="2" type="ORF">COMA1_10950</name>
</gene>
<dbReference type="STRING" id="1742972.COMA1_10950"/>
<dbReference type="Proteomes" id="UP000199032">
    <property type="component" value="Unassembled WGS sequence"/>
</dbReference>
<evidence type="ECO:0000313" key="2">
    <source>
        <dbReference type="EMBL" id="CUS33051.1"/>
    </source>
</evidence>
<protein>
    <submittedName>
        <fullName evidence="2">Uncharacterized protein</fullName>
    </submittedName>
</protein>
<keyword evidence="3" id="KW-1185">Reference proteome</keyword>
<feature type="region of interest" description="Disordered" evidence="1">
    <location>
        <begin position="112"/>
        <end position="187"/>
    </location>
</feature>
<reference evidence="2 3" key="1">
    <citation type="submission" date="2015-10" db="EMBL/GenBank/DDBJ databases">
        <authorList>
            <person name="Gilbert D.G."/>
        </authorList>
    </citation>
    <scope>NUCLEOTIDE SEQUENCE [LARGE SCALE GENOMIC DNA]</scope>
    <source>
        <strain evidence="2">COMA1</strain>
    </source>
</reference>
<evidence type="ECO:0000313" key="3">
    <source>
        <dbReference type="Proteomes" id="UP000199032"/>
    </source>
</evidence>
<name>A0A0S4LB28_9BACT</name>
<feature type="compositionally biased region" description="Pro residues" evidence="1">
    <location>
        <begin position="127"/>
        <end position="145"/>
    </location>
</feature>
<feature type="compositionally biased region" description="Low complexity" evidence="1">
    <location>
        <begin position="146"/>
        <end position="187"/>
    </location>
</feature>
<evidence type="ECO:0000256" key="1">
    <source>
        <dbReference type="SAM" id="MobiDB-lite"/>
    </source>
</evidence>
<dbReference type="AlphaFoldDB" id="A0A0S4LB28"/>
<proteinExistence type="predicted"/>
<accession>A0A0S4LB28</accession>